<gene>
    <name evidence="7" type="ORF">B1A74_06440</name>
</gene>
<dbReference type="InterPro" id="IPR007016">
    <property type="entry name" value="O-antigen_ligase-rel_domated"/>
</dbReference>
<organism evidence="7 8">
    <name type="scientific">Thioalkalivibrio halophilus</name>
    <dbReference type="NCBI Taxonomy" id="252474"/>
    <lineage>
        <taxon>Bacteria</taxon>
        <taxon>Pseudomonadati</taxon>
        <taxon>Pseudomonadota</taxon>
        <taxon>Gammaproteobacteria</taxon>
        <taxon>Chromatiales</taxon>
        <taxon>Ectothiorhodospiraceae</taxon>
        <taxon>Thioalkalivibrio</taxon>
    </lineage>
</organism>
<dbReference type="Pfam" id="PF04932">
    <property type="entry name" value="Wzy_C"/>
    <property type="match status" value="1"/>
</dbReference>
<evidence type="ECO:0000256" key="2">
    <source>
        <dbReference type="ARBA" id="ARBA00022692"/>
    </source>
</evidence>
<comment type="caution">
    <text evidence="7">The sequence shown here is derived from an EMBL/GenBank/DDBJ whole genome shotgun (WGS) entry which is preliminary data.</text>
</comment>
<feature type="transmembrane region" description="Helical" evidence="5">
    <location>
        <begin position="173"/>
        <end position="195"/>
    </location>
</feature>
<reference evidence="7 8" key="1">
    <citation type="submission" date="2017-02" db="EMBL/GenBank/DDBJ databases">
        <title>Genomic diversity within the haloalkaliphilic genus Thioalkalivibrio.</title>
        <authorList>
            <person name="Ahn A.-C."/>
            <person name="Meier-Kolthoff J."/>
            <person name="Overmars L."/>
            <person name="Richter M."/>
            <person name="Woyke T."/>
            <person name="Sorokin D.Y."/>
            <person name="Muyzer G."/>
        </authorList>
    </citation>
    <scope>NUCLEOTIDE SEQUENCE [LARGE SCALE GENOMIC DNA]</scope>
    <source>
        <strain evidence="7 8">HL17</strain>
    </source>
</reference>
<feature type="transmembrane region" description="Helical" evidence="5">
    <location>
        <begin position="71"/>
        <end position="91"/>
    </location>
</feature>
<dbReference type="AlphaFoldDB" id="A0A1V2ZYY2"/>
<accession>A0A1V2ZYY2</accession>
<feature type="transmembrane region" description="Helical" evidence="5">
    <location>
        <begin position="202"/>
        <end position="222"/>
    </location>
</feature>
<keyword evidence="2 5" id="KW-0812">Transmembrane</keyword>
<feature type="transmembrane region" description="Helical" evidence="5">
    <location>
        <begin position="401"/>
        <end position="422"/>
    </location>
</feature>
<keyword evidence="8" id="KW-1185">Reference proteome</keyword>
<feature type="transmembrane region" description="Helical" evidence="5">
    <location>
        <begin position="228"/>
        <end position="247"/>
    </location>
</feature>
<feature type="transmembrane region" description="Helical" evidence="5">
    <location>
        <begin position="46"/>
        <end position="64"/>
    </location>
</feature>
<proteinExistence type="predicted"/>
<comment type="subcellular location">
    <subcellularLocation>
        <location evidence="1">Membrane</location>
        <topology evidence="1">Multi-pass membrane protein</topology>
    </subcellularLocation>
</comment>
<dbReference type="PANTHER" id="PTHR37422">
    <property type="entry name" value="TEICHURONIC ACID BIOSYNTHESIS PROTEIN TUAE"/>
    <property type="match status" value="1"/>
</dbReference>
<evidence type="ECO:0000313" key="7">
    <source>
        <dbReference type="EMBL" id="OOC10271.1"/>
    </source>
</evidence>
<dbReference type="InterPro" id="IPR051533">
    <property type="entry name" value="WaaL-like"/>
</dbReference>
<dbReference type="STRING" id="252474.B1A74_06440"/>
<feature type="transmembrane region" description="Helical" evidence="5">
    <location>
        <begin position="369"/>
        <end position="389"/>
    </location>
</feature>
<feature type="transmembrane region" description="Helical" evidence="5">
    <location>
        <begin position="21"/>
        <end position="40"/>
    </location>
</feature>
<evidence type="ECO:0000256" key="1">
    <source>
        <dbReference type="ARBA" id="ARBA00004141"/>
    </source>
</evidence>
<evidence type="ECO:0000256" key="3">
    <source>
        <dbReference type="ARBA" id="ARBA00022989"/>
    </source>
</evidence>
<evidence type="ECO:0000259" key="6">
    <source>
        <dbReference type="Pfam" id="PF04932"/>
    </source>
</evidence>
<feature type="transmembrane region" description="Helical" evidence="5">
    <location>
        <begin position="136"/>
        <end position="153"/>
    </location>
</feature>
<dbReference type="GO" id="GO:0016020">
    <property type="term" value="C:membrane"/>
    <property type="evidence" value="ECO:0007669"/>
    <property type="project" value="UniProtKB-SubCell"/>
</dbReference>
<evidence type="ECO:0000256" key="4">
    <source>
        <dbReference type="ARBA" id="ARBA00023136"/>
    </source>
</evidence>
<name>A0A1V2ZYY2_9GAMM</name>
<feature type="transmembrane region" description="Helical" evidence="5">
    <location>
        <begin position="111"/>
        <end position="129"/>
    </location>
</feature>
<evidence type="ECO:0000256" key="5">
    <source>
        <dbReference type="SAM" id="Phobius"/>
    </source>
</evidence>
<dbReference type="OrthoDB" id="8667028at2"/>
<dbReference type="EMBL" id="MUZR01000018">
    <property type="protein sequence ID" value="OOC10271.1"/>
    <property type="molecule type" value="Genomic_DNA"/>
</dbReference>
<keyword evidence="3 5" id="KW-1133">Transmembrane helix</keyword>
<sequence>MIMMESTAEPGTEGKQGLGPLRHWAIGSAYGFAFFGSISISLGQLFQAIMLVLAIIIVIQHWAALRSSPMLWVTVGFILYVIGRGAAAALLERPDMAAEQWEGTGDWVRTGPLPILLVGLMLAASGNWIRHSLGVVVTWALGFLLMLASGFSLSELHAAIFEGHRYMEGVNPWIDGLKLATLVLAALALAPALLGQTRGWGLVWRITLWVCATTVALVGIVVFQARTIWLATLIGLVFLVPAMLWFGRRELSAKHSRTVGVTILLGLMTAAGVLAASWDNIQDRWAAGDQGEFLRAMITTPPSNWIEELPSDGQAIRAAYLVTGFGYLMERPMMGYGPADPRYLRFEDPDLPEVLEGRQGHFHNGHLEIMLRFGSIGYAFIIMTILLSMNEIRIQLRRNNAARFLALAAAAFLITFLVASLASANLNRFRVEHLYGIMFGVMWAAAFARKLGWDPIRPATRPTQSNEPS</sequence>
<dbReference type="Proteomes" id="UP000189177">
    <property type="component" value="Unassembled WGS sequence"/>
</dbReference>
<feature type="domain" description="O-antigen ligase-related" evidence="6">
    <location>
        <begin position="215"/>
        <end position="381"/>
    </location>
</feature>
<evidence type="ECO:0000313" key="8">
    <source>
        <dbReference type="Proteomes" id="UP000189177"/>
    </source>
</evidence>
<feature type="transmembrane region" description="Helical" evidence="5">
    <location>
        <begin position="259"/>
        <end position="278"/>
    </location>
</feature>
<dbReference type="PANTHER" id="PTHR37422:SF13">
    <property type="entry name" value="LIPOPOLYSACCHARIDE BIOSYNTHESIS PROTEIN PA4999-RELATED"/>
    <property type="match status" value="1"/>
</dbReference>
<keyword evidence="4 5" id="KW-0472">Membrane</keyword>
<feature type="transmembrane region" description="Helical" evidence="5">
    <location>
        <begin position="434"/>
        <end position="452"/>
    </location>
</feature>
<protein>
    <recommendedName>
        <fullName evidence="6">O-antigen ligase-related domain-containing protein</fullName>
    </recommendedName>
</protein>